<dbReference type="SMART" id="SM00342">
    <property type="entry name" value="HTH_ARAC"/>
    <property type="match status" value="1"/>
</dbReference>
<keyword evidence="6" id="KW-1185">Reference proteome</keyword>
<dbReference type="Proteomes" id="UP001202827">
    <property type="component" value="Unassembled WGS sequence"/>
</dbReference>
<dbReference type="PANTHER" id="PTHR43280">
    <property type="entry name" value="ARAC-FAMILY TRANSCRIPTIONAL REGULATOR"/>
    <property type="match status" value="1"/>
</dbReference>
<dbReference type="PRINTS" id="PR00032">
    <property type="entry name" value="HTHARAC"/>
</dbReference>
<evidence type="ECO:0000256" key="2">
    <source>
        <dbReference type="ARBA" id="ARBA00023125"/>
    </source>
</evidence>
<keyword evidence="2" id="KW-0238">DNA-binding</keyword>
<dbReference type="InterPro" id="IPR018060">
    <property type="entry name" value="HTH_AraC"/>
</dbReference>
<protein>
    <submittedName>
        <fullName evidence="5">AraC family transcriptional regulator</fullName>
    </submittedName>
</protein>
<dbReference type="SUPFAM" id="SSF46689">
    <property type="entry name" value="Homeodomain-like"/>
    <property type="match status" value="1"/>
</dbReference>
<sequence length="294" mass="31991">MREPVQSAITFAPPTASAMEARLFGSSLHPLIWTLRKNLDYLFIILSGSGSITANGRHSALEGPVVVWSPATDGSISLEAGSEGGMLAAPDVILGQAMPAGAVSTQVREAITRLLISRSAAADARQMLNLLGSIEGELKGDEAGSREAVQHYIALLLLKIWRMSDPVQHPGQPSPRMIVRGFVHLVELHVRDHWGVPQYASALGVTSDRLNTAIRRATGRSPMEVVHARMLTEAARLLHSSAMQTGEIAELLGFRDAAYFSRFFKRLMGMSPRQYRQQAVDRRGAAQDSYAAWP</sequence>
<reference evidence="5 6" key="1">
    <citation type="submission" date="2022-04" db="EMBL/GenBank/DDBJ databases">
        <title>Rhizobium coralii sp. nov., isolated from coral Turbinaria peltata.</title>
        <authorList>
            <person name="Sun H."/>
        </authorList>
    </citation>
    <scope>NUCLEOTIDE SEQUENCE [LARGE SCALE GENOMIC DNA]</scope>
    <source>
        <strain evidence="5 6">NTR19</strain>
    </source>
</reference>
<name>A0ABT0IN64_9HYPH</name>
<evidence type="ECO:0000259" key="4">
    <source>
        <dbReference type="PROSITE" id="PS01124"/>
    </source>
</evidence>
<evidence type="ECO:0000256" key="1">
    <source>
        <dbReference type="ARBA" id="ARBA00023015"/>
    </source>
</evidence>
<dbReference type="PANTHER" id="PTHR43280:SF32">
    <property type="entry name" value="TRANSCRIPTIONAL REGULATORY PROTEIN"/>
    <property type="match status" value="1"/>
</dbReference>
<dbReference type="InterPro" id="IPR020449">
    <property type="entry name" value="Tscrpt_reg_AraC-type_HTH"/>
</dbReference>
<evidence type="ECO:0000313" key="6">
    <source>
        <dbReference type="Proteomes" id="UP001202827"/>
    </source>
</evidence>
<dbReference type="InterPro" id="IPR009057">
    <property type="entry name" value="Homeodomain-like_sf"/>
</dbReference>
<evidence type="ECO:0000256" key="3">
    <source>
        <dbReference type="ARBA" id="ARBA00023163"/>
    </source>
</evidence>
<gene>
    <name evidence="5" type="ORF">M0654_04925</name>
</gene>
<dbReference type="EMBL" id="JALPRY010000006">
    <property type="protein sequence ID" value="MCK8779324.1"/>
    <property type="molecule type" value="Genomic_DNA"/>
</dbReference>
<dbReference type="Pfam" id="PF12833">
    <property type="entry name" value="HTH_18"/>
    <property type="match status" value="1"/>
</dbReference>
<evidence type="ECO:0000313" key="5">
    <source>
        <dbReference type="EMBL" id="MCK8779324.1"/>
    </source>
</evidence>
<proteinExistence type="predicted"/>
<dbReference type="Gene3D" id="1.10.10.60">
    <property type="entry name" value="Homeodomain-like"/>
    <property type="match status" value="1"/>
</dbReference>
<keyword evidence="3" id="KW-0804">Transcription</keyword>
<comment type="caution">
    <text evidence="5">The sequence shown here is derived from an EMBL/GenBank/DDBJ whole genome shotgun (WGS) entry which is preliminary data.</text>
</comment>
<organism evidence="5 6">
    <name type="scientific">Neorhizobium turbinariae</name>
    <dbReference type="NCBI Taxonomy" id="2937795"/>
    <lineage>
        <taxon>Bacteria</taxon>
        <taxon>Pseudomonadati</taxon>
        <taxon>Pseudomonadota</taxon>
        <taxon>Alphaproteobacteria</taxon>
        <taxon>Hyphomicrobiales</taxon>
        <taxon>Rhizobiaceae</taxon>
        <taxon>Rhizobium/Agrobacterium group</taxon>
        <taxon>Neorhizobium</taxon>
    </lineage>
</organism>
<accession>A0ABT0IN64</accession>
<dbReference type="PROSITE" id="PS01124">
    <property type="entry name" value="HTH_ARAC_FAMILY_2"/>
    <property type="match status" value="1"/>
</dbReference>
<feature type="domain" description="HTH araC/xylS-type" evidence="4">
    <location>
        <begin position="180"/>
        <end position="278"/>
    </location>
</feature>
<keyword evidence="1" id="KW-0805">Transcription regulation</keyword>
<dbReference type="RefSeq" id="WP_248682083.1">
    <property type="nucleotide sequence ID" value="NZ_JALPRY010000006.1"/>
</dbReference>